<gene>
    <name evidence="2" type="ORF">MIMGU_mgv1a020146mg</name>
</gene>
<proteinExistence type="predicted"/>
<dbReference type="PANTHER" id="PTHR33982">
    <property type="entry name" value="OUTER ENVELOPE MEMBRANE PROTEIN 7-RELATED"/>
    <property type="match status" value="1"/>
</dbReference>
<evidence type="ECO:0000313" key="2">
    <source>
        <dbReference type="EMBL" id="EYU41526.1"/>
    </source>
</evidence>
<name>A0A022RNH8_ERYGU</name>
<dbReference type="AlphaFoldDB" id="A0A022RNH8"/>
<accession>A0A022RNH8</accession>
<sequence length="87" mass="9576">RREKKKMRGTAKMNALRSAVVVAGALAFGYLTVRVGFKSFIEEAQLEQQRQEALLQSQSADESEVSFGDSFHTDDAANISDGSDHKL</sequence>
<dbReference type="PANTHER" id="PTHR33982:SF4">
    <property type="entry name" value="TRANSMEMBRANE PROTEIN"/>
    <property type="match status" value="1"/>
</dbReference>
<organism evidence="2 3">
    <name type="scientific">Erythranthe guttata</name>
    <name type="common">Yellow monkey flower</name>
    <name type="synonym">Mimulus guttatus</name>
    <dbReference type="NCBI Taxonomy" id="4155"/>
    <lineage>
        <taxon>Eukaryota</taxon>
        <taxon>Viridiplantae</taxon>
        <taxon>Streptophyta</taxon>
        <taxon>Embryophyta</taxon>
        <taxon>Tracheophyta</taxon>
        <taxon>Spermatophyta</taxon>
        <taxon>Magnoliopsida</taxon>
        <taxon>eudicotyledons</taxon>
        <taxon>Gunneridae</taxon>
        <taxon>Pentapetalae</taxon>
        <taxon>asterids</taxon>
        <taxon>lamiids</taxon>
        <taxon>Lamiales</taxon>
        <taxon>Phrymaceae</taxon>
        <taxon>Erythranthe</taxon>
    </lineage>
</organism>
<dbReference type="InterPro" id="IPR038944">
    <property type="entry name" value="OEP7-like"/>
</dbReference>
<evidence type="ECO:0000256" key="1">
    <source>
        <dbReference type="SAM" id="MobiDB-lite"/>
    </source>
</evidence>
<feature type="region of interest" description="Disordered" evidence="1">
    <location>
        <begin position="52"/>
        <end position="87"/>
    </location>
</feature>
<feature type="non-terminal residue" evidence="2">
    <location>
        <position position="1"/>
    </location>
</feature>
<protein>
    <submittedName>
        <fullName evidence="2">Uncharacterized protein</fullName>
    </submittedName>
</protein>
<dbReference type="EMBL" id="KI630320">
    <property type="protein sequence ID" value="EYU41526.1"/>
    <property type="molecule type" value="Genomic_DNA"/>
</dbReference>
<reference evidence="2 3" key="1">
    <citation type="journal article" date="2013" name="Proc. Natl. Acad. Sci. U.S.A.">
        <title>Fine-scale variation in meiotic recombination in Mimulus inferred from population shotgun sequencing.</title>
        <authorList>
            <person name="Hellsten U."/>
            <person name="Wright K.M."/>
            <person name="Jenkins J."/>
            <person name="Shu S."/>
            <person name="Yuan Y."/>
            <person name="Wessler S.R."/>
            <person name="Schmutz J."/>
            <person name="Willis J.H."/>
            <person name="Rokhsar D.S."/>
        </authorList>
    </citation>
    <scope>NUCLEOTIDE SEQUENCE [LARGE SCALE GENOMIC DNA]</scope>
    <source>
        <strain evidence="3">cv. DUN x IM62</strain>
    </source>
</reference>
<evidence type="ECO:0000313" key="3">
    <source>
        <dbReference type="Proteomes" id="UP000030748"/>
    </source>
</evidence>
<keyword evidence="3" id="KW-1185">Reference proteome</keyword>
<dbReference type="Proteomes" id="UP000030748">
    <property type="component" value="Unassembled WGS sequence"/>
</dbReference>